<dbReference type="EMBL" id="NNSR01000046">
    <property type="protein sequence ID" value="PKD30591.1"/>
    <property type="molecule type" value="Genomic_DNA"/>
</dbReference>
<feature type="binding site" evidence="2">
    <location>
        <position position="441"/>
    </location>
    <ligand>
        <name>Mn(2+)</name>
        <dbReference type="ChEBI" id="CHEBI:29035"/>
        <label>2</label>
    </ligand>
</feature>
<dbReference type="InterPro" id="IPR001667">
    <property type="entry name" value="DDH_dom"/>
</dbReference>
<feature type="binding site" evidence="2">
    <location>
        <position position="344"/>
    </location>
    <ligand>
        <name>Mn(2+)</name>
        <dbReference type="ChEBI" id="CHEBI:29035"/>
        <label>1</label>
    </ligand>
</feature>
<dbReference type="Pfam" id="PF01368">
    <property type="entry name" value="DHH"/>
    <property type="match status" value="1"/>
</dbReference>
<dbReference type="PANTHER" id="PTHR47618">
    <property type="entry name" value="BIFUNCTIONAL OLIGORIBONUCLEASE AND PAP PHOSPHATASE NRNA"/>
    <property type="match status" value="1"/>
</dbReference>
<feature type="transmembrane region" description="Helical" evidence="3">
    <location>
        <begin position="32"/>
        <end position="56"/>
    </location>
</feature>
<keyword evidence="2" id="KW-0464">Manganese</keyword>
<comment type="catalytic activity">
    <reaction evidence="1">
        <text>3',3'-c-di-AMP + H2O = 5'-O-phosphonoadenylyl-(3'-&gt;5')-adenosine + H(+)</text>
        <dbReference type="Rhea" id="RHEA:54420"/>
        <dbReference type="ChEBI" id="CHEBI:15377"/>
        <dbReference type="ChEBI" id="CHEBI:15378"/>
        <dbReference type="ChEBI" id="CHEBI:71500"/>
        <dbReference type="ChEBI" id="CHEBI:138171"/>
    </reaction>
</comment>
<sequence length="651" mass="72530">MRKRKWTLTPWFLIFTAIMFAMAVVSYEYSPIVFYIELGVSVLSLAVVLVISLRFASYVKGTVKNTVENIKGINEDYLEKFSYPVAVIGRQGDILWCNSRFRKAMCGGKGAEGDNIKVYLSGKDIDNLKKGEGCDVAVDGKEYTVYCHFTGESAVCEFIENTYYKQITREYLASKPCVAIVVFDNAEDFSDNSDESFSEAMLDIEVCLQKWAEQYSALYKRIGNNRFMIIFKEADVEKMTADKFPILKNIREITINNHSASISVGLCRGYNSIKESEINARKALEMALGRGGDQVAVIKKDNTYEFFGGKVAAAEKASKVRMRVIANAISRVVADCDKVFIMGHKFSDLDCVGAAIGLQCIMEKTFKRYSKVVINRETSMAKQLIEYTDEKLDTDIFISPETALSGLTQKSLLIIVDTHLKRSLESSELYEKCKKVIIIDHHRKAVDYINNALVFCHEPSASSTCEMCSEIISCLDDSPLSYVQADAMLAGITLDTKNFAVKTGVRTFEAAAYLRRRGANTLTVKGMFSDNIETYREKVDIVCKAHVYRGCAISIAPSGDGDIRLASAQAADEMLNLKGVDASFVLFEDNNQINISARSYGNVNVQIIMEKLGGGGHQTMAATQLKNTTKEFAYQQLLSEIDSTLDDEENS</sequence>
<dbReference type="Gene3D" id="3.90.1640.10">
    <property type="entry name" value="inorganic pyrophosphatase (n-terminal core)"/>
    <property type="match status" value="1"/>
</dbReference>
<name>A0A2N0UUB1_9FIRM</name>
<dbReference type="PANTHER" id="PTHR47618:SF2">
    <property type="entry name" value="CYCLIC-DI-AMP PHOSPHODIESTERASE GDPP"/>
    <property type="match status" value="1"/>
</dbReference>
<gene>
    <name evidence="5" type="primary">nrnA_1</name>
    <name evidence="5" type="ORF">RBATCC27255_01038</name>
</gene>
<evidence type="ECO:0000313" key="5">
    <source>
        <dbReference type="EMBL" id="PKD30591.1"/>
    </source>
</evidence>
<evidence type="ECO:0000259" key="4">
    <source>
        <dbReference type="PROSITE" id="PS50887"/>
    </source>
</evidence>
<dbReference type="GO" id="GO:0046872">
    <property type="term" value="F:metal ion binding"/>
    <property type="evidence" value="ECO:0007669"/>
    <property type="project" value="UniProtKB-KW"/>
</dbReference>
<dbReference type="RefSeq" id="WP_101029051.1">
    <property type="nucleotide sequence ID" value="NZ_CABMMZ010000046.1"/>
</dbReference>
<proteinExistence type="inferred from homology"/>
<keyword evidence="6" id="KW-1185">Reference proteome</keyword>
<dbReference type="Proteomes" id="UP000233425">
    <property type="component" value="Unassembled WGS sequence"/>
</dbReference>
<evidence type="ECO:0000256" key="3">
    <source>
        <dbReference type="SAM" id="Phobius"/>
    </source>
</evidence>
<dbReference type="InterPro" id="IPR000160">
    <property type="entry name" value="GGDEF_dom"/>
</dbReference>
<evidence type="ECO:0000256" key="2">
    <source>
        <dbReference type="PIRSR" id="PIRSR026583-50"/>
    </source>
</evidence>
<feature type="binding site" evidence="2">
    <location>
        <position position="417"/>
    </location>
    <ligand>
        <name>Mn(2+)</name>
        <dbReference type="ChEBI" id="CHEBI:29035"/>
        <label>1</label>
    </ligand>
</feature>
<dbReference type="InterPro" id="IPR038763">
    <property type="entry name" value="DHH_sf"/>
</dbReference>
<dbReference type="Gene3D" id="3.30.450.20">
    <property type="entry name" value="PAS domain"/>
    <property type="match status" value="1"/>
</dbReference>
<keyword evidence="3" id="KW-1133">Transmembrane helix</keyword>
<dbReference type="GO" id="GO:0003676">
    <property type="term" value="F:nucleic acid binding"/>
    <property type="evidence" value="ECO:0007669"/>
    <property type="project" value="UniProtKB-UniRule"/>
</dbReference>
<keyword evidence="2" id="KW-0479">Metal-binding</keyword>
<dbReference type="Gene3D" id="3.10.310.30">
    <property type="match status" value="1"/>
</dbReference>
<feature type="transmembrane region" description="Helical" evidence="3">
    <location>
        <begin position="7"/>
        <end position="26"/>
    </location>
</feature>
<dbReference type="InterPro" id="IPR051319">
    <property type="entry name" value="Oligoribo/pAp-PDE_c-di-AMP_PDE"/>
</dbReference>
<dbReference type="GO" id="GO:0016787">
    <property type="term" value="F:hydrolase activity"/>
    <property type="evidence" value="ECO:0007669"/>
    <property type="project" value="UniProtKB-UniRule"/>
</dbReference>
<comment type="similarity">
    <text evidence="1">Belongs to the GdpP/PdeA phosphodiesterase family.</text>
</comment>
<dbReference type="PIRSF" id="PIRSF026583">
    <property type="entry name" value="YybT"/>
    <property type="match status" value="1"/>
</dbReference>
<dbReference type="InterPro" id="IPR003156">
    <property type="entry name" value="DHHA1_dom"/>
</dbReference>
<evidence type="ECO:0000256" key="1">
    <source>
        <dbReference type="PIRNR" id="PIRNR026583"/>
    </source>
</evidence>
<feature type="binding site" evidence="2">
    <location>
        <position position="348"/>
    </location>
    <ligand>
        <name>Mn(2+)</name>
        <dbReference type="ChEBI" id="CHEBI:29035"/>
        <label>1</label>
    </ligand>
</feature>
<comment type="subcellular location">
    <subcellularLocation>
        <location evidence="1">Cell membrane</location>
    </subcellularLocation>
</comment>
<feature type="binding site" evidence="2">
    <location>
        <position position="350"/>
    </location>
    <ligand>
        <name>Mn(2+)</name>
        <dbReference type="ChEBI" id="CHEBI:29035"/>
        <label>2</label>
    </ligand>
</feature>
<keyword evidence="3" id="KW-0812">Transmembrane</keyword>
<evidence type="ECO:0000313" key="6">
    <source>
        <dbReference type="Proteomes" id="UP000233425"/>
    </source>
</evidence>
<dbReference type="SUPFAM" id="SSF64182">
    <property type="entry name" value="DHH phosphoesterases"/>
    <property type="match status" value="1"/>
</dbReference>
<comment type="caution">
    <text evidence="5">The sequence shown here is derived from an EMBL/GenBank/DDBJ whole genome shotgun (WGS) entry which is preliminary data.</text>
</comment>
<dbReference type="Pfam" id="PF24898">
    <property type="entry name" value="GGDEF_GdpP"/>
    <property type="match status" value="1"/>
</dbReference>
<feature type="domain" description="GGDEF" evidence="4">
    <location>
        <begin position="174"/>
        <end position="300"/>
    </location>
</feature>
<keyword evidence="1" id="KW-1003">Cell membrane</keyword>
<keyword evidence="1 5" id="KW-0378">Hydrolase</keyword>
<reference evidence="5" key="1">
    <citation type="journal article" date="2018" name="Environ. Microbiol.">
        <title>Sporulation capability and amylosome conservation among diverse human colonic and rumen isolates of the keystone starch-degrader Ruminococcus bromii.</title>
        <authorList>
            <person name="Mukhopadhya I."/>
            <person name="Morais S."/>
            <person name="Laverde-Gomez J."/>
            <person name="Sheridan P.O."/>
            <person name="Walker A.W."/>
            <person name="Kelly W."/>
            <person name="Klieve A.V."/>
            <person name="Ouwerkerk D."/>
            <person name="Duncan S.H."/>
            <person name="Louis P."/>
            <person name="Koropatkin N."/>
            <person name="Cockburn D."/>
            <person name="Kibler R."/>
            <person name="Cooper P.J."/>
            <person name="Sandoval C."/>
            <person name="Crost E."/>
            <person name="Juge N."/>
            <person name="Bayer E.A."/>
            <person name="Flint H.J."/>
        </authorList>
    </citation>
    <scope>NUCLEOTIDE SEQUENCE [LARGE SCALE GENOMIC DNA]</scope>
    <source>
        <strain evidence="5">ATCC 27255</strain>
    </source>
</reference>
<dbReference type="Pfam" id="PF02272">
    <property type="entry name" value="DHHA1"/>
    <property type="match status" value="1"/>
</dbReference>
<dbReference type="InterPro" id="IPR014528">
    <property type="entry name" value="GdpP/PdeA"/>
</dbReference>
<dbReference type="PROSITE" id="PS50887">
    <property type="entry name" value="GGDEF"/>
    <property type="match status" value="1"/>
</dbReference>
<organism evidence="5 6">
    <name type="scientific">Ruminococcus bromii</name>
    <dbReference type="NCBI Taxonomy" id="40518"/>
    <lineage>
        <taxon>Bacteria</taxon>
        <taxon>Bacillati</taxon>
        <taxon>Bacillota</taxon>
        <taxon>Clostridia</taxon>
        <taxon>Eubacteriales</taxon>
        <taxon>Oscillospiraceae</taxon>
        <taxon>Ruminococcus</taxon>
    </lineage>
</organism>
<feature type="binding site" evidence="2">
    <location>
        <position position="417"/>
    </location>
    <ligand>
        <name>Mn(2+)</name>
        <dbReference type="ChEBI" id="CHEBI:29035"/>
        <label>2</label>
    </ligand>
</feature>
<protein>
    <recommendedName>
        <fullName evidence="1">Cyclic-di-AMP phosphodiesterase</fullName>
        <ecNumber evidence="1">3.1.4.-</ecNumber>
    </recommendedName>
</protein>
<keyword evidence="1 3" id="KW-0472">Membrane</keyword>
<dbReference type="AlphaFoldDB" id="A0A2N0UUB1"/>
<accession>A0A2N0UUB1</accession>
<dbReference type="GO" id="GO:0005886">
    <property type="term" value="C:plasma membrane"/>
    <property type="evidence" value="ECO:0007669"/>
    <property type="project" value="UniProtKB-SubCell"/>
</dbReference>
<comment type="function">
    <text evidence="1">Has phosphodiesterase (PDE) activity against cyclic-di-AMP (c-di-AMP).</text>
</comment>
<comment type="cofactor">
    <cofactor evidence="2">
        <name>Mn(2+)</name>
        <dbReference type="ChEBI" id="CHEBI:29035"/>
    </cofactor>
    <text evidence="2">For phosphodiesterase activity, probably binds 2 Mn(2+) per subunit.</text>
</comment>
<feature type="binding site" evidence="2">
    <location>
        <position position="495"/>
    </location>
    <ligand>
        <name>Mn(2+)</name>
        <dbReference type="ChEBI" id="CHEBI:29035"/>
        <label>2</label>
    </ligand>
</feature>
<dbReference type="EC" id="3.1.4.-" evidence="1"/>
<dbReference type="GO" id="GO:0106409">
    <property type="term" value="F:cyclic-di-AMP phosphodiesterase activity"/>
    <property type="evidence" value="ECO:0007669"/>
    <property type="project" value="RHEA"/>
</dbReference>